<proteinExistence type="predicted"/>
<dbReference type="RefSeq" id="WP_016448534.1">
    <property type="nucleotide sequence ID" value="NZ_CP141274.1"/>
</dbReference>
<dbReference type="InterPro" id="IPR005586">
    <property type="entry name" value="ABC_trans_aux"/>
</dbReference>
<dbReference type="GeneID" id="94689707"/>
<protein>
    <submittedName>
        <fullName evidence="3">Cholesterol transport system auxiliary component</fullName>
    </submittedName>
</protein>
<accession>A0A1H3PUU2</accession>
<dbReference type="Pfam" id="PF03886">
    <property type="entry name" value="ABC_trans_aux"/>
    <property type="match status" value="1"/>
</dbReference>
<reference evidence="3 4" key="1">
    <citation type="submission" date="2016-10" db="EMBL/GenBank/DDBJ databases">
        <authorList>
            <person name="de Groot N.N."/>
        </authorList>
    </citation>
    <scope>NUCLEOTIDE SEQUENCE [LARGE SCALE GENOMIC DNA]</scope>
    <source>
        <strain evidence="3 4">LMG 24775</strain>
    </source>
</reference>
<feature type="domain" description="ABC-type transport auxiliary lipoprotein component" evidence="2">
    <location>
        <begin position="44"/>
        <end position="213"/>
    </location>
</feature>
<evidence type="ECO:0000313" key="4">
    <source>
        <dbReference type="Proteomes" id="UP000183417"/>
    </source>
</evidence>
<dbReference type="AlphaFoldDB" id="A0A1H3PUU2"/>
<dbReference type="InterPro" id="IPR006311">
    <property type="entry name" value="TAT_signal"/>
</dbReference>
<feature type="signal peptide" evidence="1">
    <location>
        <begin position="1"/>
        <end position="22"/>
    </location>
</feature>
<dbReference type="PROSITE" id="PS51318">
    <property type="entry name" value="TAT"/>
    <property type="match status" value="1"/>
</dbReference>
<dbReference type="Gene3D" id="3.40.50.10610">
    <property type="entry name" value="ABC-type transport auxiliary lipoprotein component"/>
    <property type="match status" value="1"/>
</dbReference>
<evidence type="ECO:0000313" key="3">
    <source>
        <dbReference type="EMBL" id="SDZ05072.1"/>
    </source>
</evidence>
<dbReference type="Proteomes" id="UP000183417">
    <property type="component" value="Unassembled WGS sequence"/>
</dbReference>
<keyword evidence="1" id="KW-0732">Signal</keyword>
<evidence type="ECO:0000256" key="1">
    <source>
        <dbReference type="SAM" id="SignalP"/>
    </source>
</evidence>
<dbReference type="SUPFAM" id="SSF159594">
    <property type="entry name" value="XCC0632-like"/>
    <property type="match status" value="1"/>
</dbReference>
<feature type="chain" id="PRO_5010263583" evidence="1">
    <location>
        <begin position="23"/>
        <end position="222"/>
    </location>
</feature>
<name>A0A1H3PUU2_9BURK</name>
<sequence length="222" mass="22977">MSPSRKTAVASAGLAAALILLAGCSALPQPPAQPARYDFGLAPLSTSAQSATSAAPQARTPLALADVEAPALSDGSTAMFYRLAYANGQELRPYQLARWSQPPALLLQQRLRSQLGLQRPVLASSESVAQPRLQGAVPTLLRVDIEEFSQVFDAPGSSAGVVRLRATLVEQSGAVDRLLGQKVFEVRSPAASGDAAGGAQALAKATDAAIAQIDAWLGQQGH</sequence>
<dbReference type="PROSITE" id="PS51257">
    <property type="entry name" value="PROKAR_LIPOPROTEIN"/>
    <property type="match status" value="1"/>
</dbReference>
<evidence type="ECO:0000259" key="2">
    <source>
        <dbReference type="Pfam" id="PF03886"/>
    </source>
</evidence>
<organism evidence="3 4">
    <name type="scientific">Delftia lacustris</name>
    <dbReference type="NCBI Taxonomy" id="558537"/>
    <lineage>
        <taxon>Bacteria</taxon>
        <taxon>Pseudomonadati</taxon>
        <taxon>Pseudomonadota</taxon>
        <taxon>Betaproteobacteria</taxon>
        <taxon>Burkholderiales</taxon>
        <taxon>Comamonadaceae</taxon>
        <taxon>Delftia</taxon>
    </lineage>
</organism>
<gene>
    <name evidence="3" type="ORF">SAMN05421547_11181</name>
</gene>
<dbReference type="EMBL" id="FNPE01000011">
    <property type="protein sequence ID" value="SDZ05072.1"/>
    <property type="molecule type" value="Genomic_DNA"/>
</dbReference>